<organism evidence="4 5">
    <name type="scientific">Wansuia hejianensis</name>
    <dbReference type="NCBI Taxonomy" id="2763667"/>
    <lineage>
        <taxon>Bacteria</taxon>
        <taxon>Bacillati</taxon>
        <taxon>Bacillota</taxon>
        <taxon>Clostridia</taxon>
        <taxon>Lachnospirales</taxon>
        <taxon>Lachnospiraceae</taxon>
        <taxon>Wansuia</taxon>
    </lineage>
</organism>
<dbReference type="Pfam" id="PF04203">
    <property type="entry name" value="Sortase"/>
    <property type="match status" value="1"/>
</dbReference>
<feature type="active site" description="Proton donor/acceptor" evidence="2">
    <location>
        <position position="150"/>
    </location>
</feature>
<dbReference type="EMBL" id="CP060635">
    <property type="protein sequence ID" value="QNM08809.1"/>
    <property type="molecule type" value="Genomic_DNA"/>
</dbReference>
<feature type="region of interest" description="Disordered" evidence="3">
    <location>
        <begin position="41"/>
        <end position="63"/>
    </location>
</feature>
<evidence type="ECO:0000313" key="4">
    <source>
        <dbReference type="EMBL" id="QNM08809.1"/>
    </source>
</evidence>
<dbReference type="InterPro" id="IPR023365">
    <property type="entry name" value="Sortase_dom-sf"/>
</dbReference>
<dbReference type="AlphaFoldDB" id="A0A7G9GDC7"/>
<feature type="active site" description="Acyl-thioester intermediate" evidence="2">
    <location>
        <position position="247"/>
    </location>
</feature>
<evidence type="ECO:0000256" key="3">
    <source>
        <dbReference type="SAM" id="MobiDB-lite"/>
    </source>
</evidence>
<name>A0A7G9GDC7_9FIRM</name>
<dbReference type="NCBIfam" id="TIGR03064">
    <property type="entry name" value="sortase_srtB"/>
    <property type="match status" value="1"/>
</dbReference>
<keyword evidence="5" id="KW-1185">Reference proteome</keyword>
<dbReference type="GO" id="GO:0016787">
    <property type="term" value="F:hydrolase activity"/>
    <property type="evidence" value="ECO:0007669"/>
    <property type="project" value="UniProtKB-KW"/>
</dbReference>
<evidence type="ECO:0000313" key="5">
    <source>
        <dbReference type="Proteomes" id="UP000515860"/>
    </source>
</evidence>
<evidence type="ECO:0000256" key="1">
    <source>
        <dbReference type="ARBA" id="ARBA00022801"/>
    </source>
</evidence>
<dbReference type="SUPFAM" id="SSF63817">
    <property type="entry name" value="Sortase"/>
    <property type="match status" value="1"/>
</dbReference>
<dbReference type="EC" id="3.4.22.71" evidence="4"/>
<dbReference type="Proteomes" id="UP000515860">
    <property type="component" value="Chromosome"/>
</dbReference>
<accession>A0A7G9GDC7</accession>
<dbReference type="KEGG" id="whj:H9Q79_00370"/>
<gene>
    <name evidence="4" type="primary">srtB</name>
    <name evidence="4" type="ORF">H9Q79_00370</name>
</gene>
<evidence type="ECO:0000256" key="2">
    <source>
        <dbReference type="PIRSR" id="PIRSR605754-1"/>
    </source>
</evidence>
<dbReference type="InterPro" id="IPR009835">
    <property type="entry name" value="SrtB"/>
</dbReference>
<reference evidence="4 5" key="1">
    <citation type="submission" date="2020-08" db="EMBL/GenBank/DDBJ databases">
        <authorList>
            <person name="Liu C."/>
            <person name="Sun Q."/>
        </authorList>
    </citation>
    <scope>NUCLEOTIDE SEQUENCE [LARGE SCALE GENOMIC DNA]</scope>
    <source>
        <strain evidence="4 5">NSJ-29</strain>
    </source>
</reference>
<sequence length="267" mass="29958">MKKKYVAAGLCLAAVVCLGAGIYMKVQEVSAGREYDGLKEEVLTSSSPEETPKATAQAASTPVVTTPEAEKAPVVIPIDFAALQQINPDAYAWIRIPGTAIDYPVLQREGDNSYYLDHTAEGTQAAEGAIFTEDYNTKTFEDVNTVIYGHDMKNGTMFQNLLKYKDRSFFDQNREVIIYLPDKILHYQIFAAYVYDDRHLMESINFDDKEIYQKYLDRIFSTRDMSASIDTDMEVAADDRIVTLSTCNAADSETRYLVQAVLISIDE</sequence>
<proteinExistence type="predicted"/>
<dbReference type="RefSeq" id="WP_249328951.1">
    <property type="nucleotide sequence ID" value="NZ_CP060635.1"/>
</dbReference>
<dbReference type="CDD" id="cd05826">
    <property type="entry name" value="Sortase_B"/>
    <property type="match status" value="1"/>
</dbReference>
<keyword evidence="1 4" id="KW-0378">Hydrolase</keyword>
<dbReference type="InterPro" id="IPR005754">
    <property type="entry name" value="Sortase"/>
</dbReference>
<dbReference type="Gene3D" id="2.40.260.10">
    <property type="entry name" value="Sortase"/>
    <property type="match status" value="1"/>
</dbReference>
<protein>
    <submittedName>
        <fullName evidence="4">Class B sortase</fullName>
        <ecNumber evidence="4">3.4.22.71</ecNumber>
    </submittedName>
</protein>